<feature type="transmembrane region" description="Helical" evidence="5">
    <location>
        <begin position="159"/>
        <end position="179"/>
    </location>
</feature>
<evidence type="ECO:0000256" key="1">
    <source>
        <dbReference type="ARBA" id="ARBA00004141"/>
    </source>
</evidence>
<evidence type="ECO:0000256" key="5">
    <source>
        <dbReference type="SAM" id="Phobius"/>
    </source>
</evidence>
<organism evidence="7 8">
    <name type="scientific">Kalanchoe fedtschenkoi</name>
    <name type="common">Lavender scallops</name>
    <name type="synonym">South American air plant</name>
    <dbReference type="NCBI Taxonomy" id="63787"/>
    <lineage>
        <taxon>Eukaryota</taxon>
        <taxon>Viridiplantae</taxon>
        <taxon>Streptophyta</taxon>
        <taxon>Embryophyta</taxon>
        <taxon>Tracheophyta</taxon>
        <taxon>Spermatophyta</taxon>
        <taxon>Magnoliopsida</taxon>
        <taxon>eudicotyledons</taxon>
        <taxon>Gunneridae</taxon>
        <taxon>Pentapetalae</taxon>
        <taxon>Saxifragales</taxon>
        <taxon>Crassulaceae</taxon>
        <taxon>Kalanchoe</taxon>
    </lineage>
</organism>
<dbReference type="EnsemblPlants" id="Kaladp0011s0365.1.v1.1">
    <property type="protein sequence ID" value="Kaladp0011s0365.1.v1.1"/>
    <property type="gene ID" value="Kaladp0011s0365.v1.1"/>
</dbReference>
<accession>A0A7N0RGZ1</accession>
<dbReference type="InterPro" id="IPR050186">
    <property type="entry name" value="TPT_transporter"/>
</dbReference>
<keyword evidence="2 5" id="KW-0812">Transmembrane</keyword>
<evidence type="ECO:0000256" key="3">
    <source>
        <dbReference type="ARBA" id="ARBA00022989"/>
    </source>
</evidence>
<feature type="transmembrane region" description="Helical" evidence="5">
    <location>
        <begin position="254"/>
        <end position="279"/>
    </location>
</feature>
<evidence type="ECO:0000256" key="4">
    <source>
        <dbReference type="ARBA" id="ARBA00023136"/>
    </source>
</evidence>
<protein>
    <recommendedName>
        <fullName evidence="6">Sugar phosphate transporter domain-containing protein</fullName>
    </recommendedName>
</protein>
<evidence type="ECO:0000313" key="8">
    <source>
        <dbReference type="Proteomes" id="UP000594263"/>
    </source>
</evidence>
<dbReference type="Pfam" id="PF03151">
    <property type="entry name" value="TPT"/>
    <property type="match status" value="1"/>
</dbReference>
<dbReference type="Gene3D" id="1.10.3730.20">
    <property type="match status" value="1"/>
</dbReference>
<evidence type="ECO:0000256" key="2">
    <source>
        <dbReference type="ARBA" id="ARBA00022692"/>
    </source>
</evidence>
<reference evidence="7" key="1">
    <citation type="submission" date="2021-01" db="UniProtKB">
        <authorList>
            <consortium name="EnsemblPlants"/>
        </authorList>
    </citation>
    <scope>IDENTIFICATION</scope>
</reference>
<feature type="transmembrane region" description="Helical" evidence="5">
    <location>
        <begin position="311"/>
        <end position="328"/>
    </location>
</feature>
<sequence>MMLSDSEIEKLEFVIEDSENHRSIRSLSLPREPSFSCWYDEDGNVRISNQRGGGEADDSASDSDFELPLLKQGEAEIGDLDSRHFKSHSTKPIMSGNDVAAVSHRVTGHANDKFKPFDIENDPKMEARVSNIGSEESHFMAHQNPTVPKPHGSFSVADVIKTLVLVLVWYAFSTFLTMYNKILLGDHLGKFPAPLLMNTVHFLMQAIISLTITNCWSQKFQPSVSMSWKDFFFRVVPTALGTAFDVNLSNASLVFISVTFATMCKSAAPIFLLLFAFAFRLESPSLKLLGIILVISVGILLTVAKETQFEFWGFVFVMMAAVMSGFRWTMTQILLQKESYGLENPLTLMSYVAPVMAVATAILSLIFDPWKEFSSNKYFDSKWHIARSFLLMSFGGSLAFLMVLTEYILVSVTSAVTVTIAGVVKEAVTILVAVFYFHEEFTWLKGAGLVTIMVGVSLFNWYKYDKLHNGKTSENLNGSNANAAAKYVILEEMEDHEDSL</sequence>
<feature type="transmembrane region" description="Helical" evidence="5">
    <location>
        <begin position="286"/>
        <end position="305"/>
    </location>
</feature>
<dbReference type="OMA" id="DIENETC"/>
<dbReference type="GO" id="GO:0016020">
    <property type="term" value="C:membrane"/>
    <property type="evidence" value="ECO:0007669"/>
    <property type="project" value="UniProtKB-SubCell"/>
</dbReference>
<feature type="transmembrane region" description="Helical" evidence="5">
    <location>
        <begin position="416"/>
        <end position="437"/>
    </location>
</feature>
<keyword evidence="3 5" id="KW-1133">Transmembrane helix</keyword>
<feature type="transmembrane region" description="Helical" evidence="5">
    <location>
        <begin position="191"/>
        <end position="210"/>
    </location>
</feature>
<evidence type="ECO:0000313" key="7">
    <source>
        <dbReference type="EnsemblPlants" id="Kaladp0011s0365.1.v1.1"/>
    </source>
</evidence>
<feature type="transmembrane region" description="Helical" evidence="5">
    <location>
        <begin position="348"/>
        <end position="367"/>
    </location>
</feature>
<dbReference type="Proteomes" id="UP000594263">
    <property type="component" value="Unplaced"/>
</dbReference>
<proteinExistence type="predicted"/>
<feature type="transmembrane region" description="Helical" evidence="5">
    <location>
        <begin position="443"/>
        <end position="462"/>
    </location>
</feature>
<dbReference type="InterPro" id="IPR004853">
    <property type="entry name" value="Sugar_P_trans_dom"/>
</dbReference>
<feature type="transmembrane region" description="Helical" evidence="5">
    <location>
        <begin position="387"/>
        <end position="409"/>
    </location>
</feature>
<feature type="domain" description="Sugar phosphate transporter" evidence="6">
    <location>
        <begin position="161"/>
        <end position="460"/>
    </location>
</feature>
<dbReference type="Gramene" id="Kaladp0011s0365.1.v1.1">
    <property type="protein sequence ID" value="Kaladp0011s0365.1.v1.1"/>
    <property type="gene ID" value="Kaladp0011s0365.v1.1"/>
</dbReference>
<evidence type="ECO:0000259" key="6">
    <source>
        <dbReference type="Pfam" id="PF03151"/>
    </source>
</evidence>
<dbReference type="AlphaFoldDB" id="A0A7N0RGZ1"/>
<keyword evidence="4 5" id="KW-0472">Membrane</keyword>
<name>A0A7N0RGZ1_KALFE</name>
<dbReference type="PANTHER" id="PTHR11132">
    <property type="entry name" value="SOLUTE CARRIER FAMILY 35"/>
    <property type="match status" value="1"/>
</dbReference>
<comment type="subcellular location">
    <subcellularLocation>
        <location evidence="1">Membrane</location>
        <topology evidence="1">Multi-pass membrane protein</topology>
    </subcellularLocation>
</comment>
<keyword evidence="8" id="KW-1185">Reference proteome</keyword>